<dbReference type="GO" id="GO:0005737">
    <property type="term" value="C:cytoplasm"/>
    <property type="evidence" value="ECO:0007669"/>
    <property type="project" value="TreeGrafter"/>
</dbReference>
<evidence type="ECO:0000313" key="8">
    <source>
        <dbReference type="EMBL" id="ETB60808.1"/>
    </source>
</evidence>
<dbReference type="InterPro" id="IPR002048">
    <property type="entry name" value="EF_hand_dom"/>
</dbReference>
<keyword evidence="5" id="KW-0378">Hydrolase</keyword>
<dbReference type="InterPro" id="IPR029052">
    <property type="entry name" value="Metallo-depent_PP-like"/>
</dbReference>
<feature type="region of interest" description="Disordered" evidence="6">
    <location>
        <begin position="2098"/>
        <end position="2126"/>
    </location>
</feature>
<feature type="compositionally biased region" description="Basic and acidic residues" evidence="6">
    <location>
        <begin position="1848"/>
        <end position="1866"/>
    </location>
</feature>
<dbReference type="InterPro" id="IPR011992">
    <property type="entry name" value="EF-hand-dom_pair"/>
</dbReference>
<gene>
    <name evidence="8" type="ORF">YYC_02166</name>
</gene>
<dbReference type="Gene3D" id="3.60.21.10">
    <property type="match status" value="1"/>
</dbReference>
<dbReference type="PRINTS" id="PR00114">
    <property type="entry name" value="STPHPHTASE"/>
</dbReference>
<dbReference type="EMBL" id="KI635751">
    <property type="protein sequence ID" value="ETB60808.1"/>
    <property type="molecule type" value="Genomic_DNA"/>
</dbReference>
<protein>
    <recommendedName>
        <fullName evidence="5">Serine/threonine-protein phosphatase</fullName>
        <ecNumber evidence="5">3.1.3.16</ecNumber>
    </recommendedName>
</protein>
<evidence type="ECO:0000256" key="5">
    <source>
        <dbReference type="RuleBase" id="RU004273"/>
    </source>
</evidence>
<dbReference type="GO" id="GO:0005509">
    <property type="term" value="F:calcium ion binding"/>
    <property type="evidence" value="ECO:0007669"/>
    <property type="project" value="InterPro"/>
</dbReference>
<dbReference type="Pfam" id="PF00149">
    <property type="entry name" value="Metallophos"/>
    <property type="match status" value="1"/>
</dbReference>
<organism evidence="8 9">
    <name type="scientific">Plasmodium yoelii 17X</name>
    <dbReference type="NCBI Taxonomy" id="1323249"/>
    <lineage>
        <taxon>Eukaryota</taxon>
        <taxon>Sar</taxon>
        <taxon>Alveolata</taxon>
        <taxon>Apicomplexa</taxon>
        <taxon>Aconoidasida</taxon>
        <taxon>Haemosporida</taxon>
        <taxon>Plasmodiidae</taxon>
        <taxon>Plasmodium</taxon>
        <taxon>Plasmodium (Vinckeia)</taxon>
    </lineage>
</organism>
<feature type="compositionally biased region" description="Basic and acidic residues" evidence="6">
    <location>
        <begin position="1813"/>
        <end position="1841"/>
    </location>
</feature>
<reference evidence="8 9" key="1">
    <citation type="submission" date="2013-11" db="EMBL/GenBank/DDBJ databases">
        <title>The Genome Sequence of Plasmodium yoelii 17X.</title>
        <authorList>
            <consortium name="The Broad Institute Genomics Platform"/>
            <consortium name="The Broad Institute Genome Sequencing Center for Infectious Disease"/>
            <person name="Neafsey D."/>
            <person name="Adams J."/>
            <person name="Walker B."/>
            <person name="Young S.K."/>
            <person name="Zeng Q."/>
            <person name="Gargeya S."/>
            <person name="Fitzgerald M."/>
            <person name="Haas B."/>
            <person name="Abouelleil A."/>
            <person name="Alvarado L."/>
            <person name="Chapman S.B."/>
            <person name="Gainer-Dewar J."/>
            <person name="Goldberg J."/>
            <person name="Griggs A."/>
            <person name="Gujja S."/>
            <person name="Hansen M."/>
            <person name="Howarth C."/>
            <person name="Imamovic A."/>
            <person name="Ireland A."/>
            <person name="Larimer J."/>
            <person name="McCowan C."/>
            <person name="Murphy C."/>
            <person name="Pearson M."/>
            <person name="Poon T.W."/>
            <person name="Priest M."/>
            <person name="Roberts A."/>
            <person name="Saif S."/>
            <person name="Shea T."/>
            <person name="Sykes S."/>
            <person name="Wortman J."/>
            <person name="Nusbaum C."/>
            <person name="Birren B."/>
        </authorList>
    </citation>
    <scope>NUCLEOTIDE SEQUENCE [LARGE SCALE GENOMIC DNA]</scope>
    <source>
        <strain evidence="8 9">17X</strain>
    </source>
</reference>
<proteinExistence type="inferred from homology"/>
<accession>V7PR35</accession>
<comment type="catalytic activity">
    <reaction evidence="4">
        <text>L-seryl-[protein] + ATP = O-phospho-L-seryl-[protein] + ADP + H(+)</text>
        <dbReference type="Rhea" id="RHEA:17989"/>
        <dbReference type="Rhea" id="RHEA-COMP:9863"/>
        <dbReference type="Rhea" id="RHEA-COMP:11604"/>
        <dbReference type="ChEBI" id="CHEBI:15378"/>
        <dbReference type="ChEBI" id="CHEBI:29999"/>
        <dbReference type="ChEBI" id="CHEBI:30616"/>
        <dbReference type="ChEBI" id="CHEBI:83421"/>
        <dbReference type="ChEBI" id="CHEBI:456216"/>
        <dbReference type="EC" id="2.7.11.1"/>
    </reaction>
</comment>
<evidence type="ECO:0000256" key="6">
    <source>
        <dbReference type="SAM" id="MobiDB-lite"/>
    </source>
</evidence>
<comment type="similarity">
    <text evidence="1 5">Belongs to the PPP phosphatase family.</text>
</comment>
<evidence type="ECO:0000256" key="2">
    <source>
        <dbReference type="ARBA" id="ARBA00022837"/>
    </source>
</evidence>
<evidence type="ECO:0000256" key="1">
    <source>
        <dbReference type="ARBA" id="ARBA00008294"/>
    </source>
</evidence>
<dbReference type="PANTHER" id="PTHR11668">
    <property type="entry name" value="SERINE/THREONINE PROTEIN PHOSPHATASE"/>
    <property type="match status" value="1"/>
</dbReference>
<dbReference type="GO" id="GO:0004722">
    <property type="term" value="F:protein serine/threonine phosphatase activity"/>
    <property type="evidence" value="ECO:0007669"/>
    <property type="project" value="UniProtKB-EC"/>
</dbReference>
<dbReference type="GO" id="GO:0106310">
    <property type="term" value="F:protein serine kinase activity"/>
    <property type="evidence" value="ECO:0007669"/>
    <property type="project" value="RHEA"/>
</dbReference>
<dbReference type="Gene3D" id="1.10.238.10">
    <property type="entry name" value="EF-hand"/>
    <property type="match status" value="1"/>
</dbReference>
<feature type="region of interest" description="Disordered" evidence="6">
    <location>
        <begin position="1656"/>
        <end position="1687"/>
    </location>
</feature>
<dbReference type="Proteomes" id="UP000018538">
    <property type="component" value="Unassembled WGS sequence"/>
</dbReference>
<dbReference type="SUPFAM" id="SSF47473">
    <property type="entry name" value="EF-hand"/>
    <property type="match status" value="1"/>
</dbReference>
<dbReference type="EC" id="3.1.3.16" evidence="5"/>
<evidence type="ECO:0000256" key="3">
    <source>
        <dbReference type="ARBA" id="ARBA00047899"/>
    </source>
</evidence>
<feature type="compositionally biased region" description="Basic and acidic residues" evidence="6">
    <location>
        <begin position="2117"/>
        <end position="2126"/>
    </location>
</feature>
<dbReference type="OrthoDB" id="442428at2759"/>
<keyword evidence="2" id="KW-0106">Calcium</keyword>
<evidence type="ECO:0000259" key="7">
    <source>
        <dbReference type="PROSITE" id="PS50222"/>
    </source>
</evidence>
<comment type="catalytic activity">
    <reaction evidence="3">
        <text>L-threonyl-[protein] + ATP = O-phospho-L-threonyl-[protein] + ADP + H(+)</text>
        <dbReference type="Rhea" id="RHEA:46608"/>
        <dbReference type="Rhea" id="RHEA-COMP:11060"/>
        <dbReference type="Rhea" id="RHEA-COMP:11605"/>
        <dbReference type="ChEBI" id="CHEBI:15378"/>
        <dbReference type="ChEBI" id="CHEBI:30013"/>
        <dbReference type="ChEBI" id="CHEBI:30616"/>
        <dbReference type="ChEBI" id="CHEBI:61977"/>
        <dbReference type="ChEBI" id="CHEBI:456216"/>
        <dbReference type="EC" id="2.7.11.1"/>
    </reaction>
</comment>
<evidence type="ECO:0000313" key="9">
    <source>
        <dbReference type="Proteomes" id="UP000018538"/>
    </source>
</evidence>
<name>V7PR35_PLAYE</name>
<dbReference type="SUPFAM" id="SSF56300">
    <property type="entry name" value="Metallo-dependent phosphatases"/>
    <property type="match status" value="1"/>
</dbReference>
<dbReference type="InterPro" id="IPR004843">
    <property type="entry name" value="Calcineurin-like_PHP"/>
</dbReference>
<dbReference type="PANTHER" id="PTHR11668:SF509">
    <property type="entry name" value="SERINE_THREONINE-PROTEIN PHOSPHATASE"/>
    <property type="match status" value="1"/>
</dbReference>
<dbReference type="GO" id="GO:0004674">
    <property type="term" value="F:protein serine/threonine kinase activity"/>
    <property type="evidence" value="ECO:0007669"/>
    <property type="project" value="UniProtKB-EC"/>
</dbReference>
<dbReference type="GO" id="GO:0005634">
    <property type="term" value="C:nucleus"/>
    <property type="evidence" value="ECO:0007669"/>
    <property type="project" value="TreeGrafter"/>
</dbReference>
<keyword evidence="9" id="KW-1185">Reference proteome</keyword>
<feature type="compositionally biased region" description="Basic and acidic residues" evidence="6">
    <location>
        <begin position="1771"/>
        <end position="1803"/>
    </location>
</feature>
<dbReference type="PROSITE" id="PS50222">
    <property type="entry name" value="EF_HAND_2"/>
    <property type="match status" value="1"/>
</dbReference>
<comment type="catalytic activity">
    <reaction evidence="5">
        <text>O-phospho-L-threonyl-[protein] + H2O = L-threonyl-[protein] + phosphate</text>
        <dbReference type="Rhea" id="RHEA:47004"/>
        <dbReference type="Rhea" id="RHEA-COMP:11060"/>
        <dbReference type="Rhea" id="RHEA-COMP:11605"/>
        <dbReference type="ChEBI" id="CHEBI:15377"/>
        <dbReference type="ChEBI" id="CHEBI:30013"/>
        <dbReference type="ChEBI" id="CHEBI:43474"/>
        <dbReference type="ChEBI" id="CHEBI:61977"/>
        <dbReference type="EC" id="3.1.3.16"/>
    </reaction>
</comment>
<sequence length="2126" mass="250000">MKNGIEMKENNIYGNGYAHYQNNLNGDLFFKNNDIIKKNGISENMYTYNTVELGGLGQYGMNNMNNNINYGDRHNTNYGDRHNTNYGDRNMINVKYNNLDIPYNIKNSGYNNIIDKNYTNNNININKRCVTINDEISKNSVYPNYYRSRSSGTHIKRYYPHVNIKNNNDISLFEQGINDKNNAYILNNNNKKNHDTIYEQGHVINMKKNIYKTALDLNMNKEMCLNKEMGLNKEMCLNKEMGLNLKPSTNITSNINRINIRGNYNLPNVVEYKNDMFFSYKDKINNTYTDYKNNINNLIINPDKNMNLRNARLYKTSEYHYNIPNKNDNSIGVNNICKIYNLDNKKDSKHIQYENSSEKYDFITNNKNLNGYKMYDSGNCENYGNYGNCENYENCENNQYDSILKKKCLEENDNEEIIIKNKNLPIVYTEKYRNKYKNIYNEKEENIYDMCNVDIIESPKGKIVDPTKLSSEIFSYNNINNFLKEYGSLEYINDYSNMKKDDKNEKEKDIVKNDNINEDNNISMSNESLKINKKNRNEFLEWKSHNRLLKNIIASYNENTNIKKHGLFNLLFDIYGYNKTIFKNYLSNNDENEIKNVIKDIIYELFEKKNNKILEKFIFLKYLFNEYGHTEYPNLISLKNFKQIFRNYKNIFSSKKIVLFIFNCLDRGRKYYITESDFIIGMLACSPQMGNDIYDDSGKLRHQLIFRAYDIDRDGYLNSKEMLVFLYHIYELSNDLKYLKLKTDKNKLKDFVINERDKLMKNHEKISYDYFYNLIVNKQIEGTTNLLRSNCDVANVVKKYFLYTYAKNLIPEKYIDGDDFFFIHSKDKKNNQVDNIIDKKLKNVSRYSHDTIPFNTSSNHILDEDYSNSYMLRRMNAYEGSGIYTDATENISSEQIDRDTLSKVWTGNIFPELKETETSMEKISIETYNNTKNVKENEFLSNIGHNFEKSKINDINFIDKGRDTFTDNQSVEFQKNNMNIENYQTNSCETGYNNIYVDEKDKNEMVKNKANIKNVNLGSMEYVVDDSIGKINELDAMNSDLKKESNTFEKSNEETKINGDISKKMENGDSFVNESLGVNDKDEIKYSGGINLNPIRLNISGFGEKCDNKRENHENLKKTSGQLDRKKPLYSNSDNLKTEKRIIDKDYVEYEIRNDNILVENCNNINKGDNILLVNSDKTKNSEVLPHFGKEENCESNLRIKEVCDYDLIVNDKEKMENSIKEVVKEYREKYITDHKLLTLNQDIAFKVFTTFYNICYKKKREDYKNYFDIFRVCNYNDVLLLCDEVVKLFKLEDSLEFANLPCKVFGDIHGNLFDIVDFFNMYNWPMHDNNNRIISLLKIERDFENVGNSENNMNNKCVSNHSDLKYIFLGNYLNRGELSLEVICFLFSLKILFPKHIYLIRGNHENRVFNYVYGFYKDIERKIKSNFNCLGKINYKDDVICAYSYELFNRINDVLEFLPLSVLLDNEILCIHSGIGDSIQNVKDYLNIEKPIIIPEYVDRNSNNNSEILKKIIIDTLWSDPINYLDDNDMLLLKDCTKYDIIPSSRGKITVKFGKHRLTKFLKNNKIKMIIRGNECVSEGYKYEFNKKILTLFSATNYCNKYKNNASSALIIKKNKNITIFNQILKSECENMNLNESSNKEKVNIAYTNGEEDKLNKSDKLQNGQNETKNGFYFDHTKHKDKPSKKYGNEYKEIENNNDLINLKTPQFYVNKDSIKLSNDDNIENILGDDSASKNNLYDTDVCEKKNDNLNDSGVMNEMLKSLSYEKNLDNCNDNKDKEDQNNDILQNDRKRVNLLESDTDKNSANLFENPCNEHIENEENVNKEKKEKNEEKDESKETMTYDENGDGYKAKYDSSEKNDSGENYKHNKIFNNKENEIFNDFENCCNGKSIDNINKDLIKFNDFGIEQNEHNDIFLEEKKYLENIEMMKEEMLKECDYKVDSNKYTDGIIEENIEENIEEKNNELYKSRNNSNSRNNTNSIINNFFKNEKTIEQNCSNMFLNYDQVNNSKEHEDNLKNGNCSKISSLSNENIGAINYMNEIDNELVYKRINYMMPPNLTLTNKTQMKNGSYTREHNSATMRNIRSESNTMDSLNKLEMQHLPPDPQPQTKISFQKSLDDLHESQF</sequence>
<dbReference type="InterPro" id="IPR006186">
    <property type="entry name" value="Ser/Thr-sp_prot-phosphatase"/>
</dbReference>
<feature type="domain" description="EF-hand" evidence="7">
    <location>
        <begin position="697"/>
        <end position="732"/>
    </location>
</feature>
<feature type="region of interest" description="Disordered" evidence="6">
    <location>
        <begin position="1771"/>
        <end position="1866"/>
    </location>
</feature>
<dbReference type="PROSITE" id="PS00018">
    <property type="entry name" value="EF_HAND_1"/>
    <property type="match status" value="1"/>
</dbReference>
<evidence type="ECO:0000256" key="4">
    <source>
        <dbReference type="ARBA" id="ARBA00048679"/>
    </source>
</evidence>
<dbReference type="InterPro" id="IPR018247">
    <property type="entry name" value="EF_Hand_1_Ca_BS"/>
</dbReference>
<dbReference type="PROSITE" id="PS00125">
    <property type="entry name" value="SER_THR_PHOSPHATASE"/>
    <property type="match status" value="1"/>
</dbReference>
<dbReference type="SMART" id="SM00156">
    <property type="entry name" value="PP2Ac"/>
    <property type="match status" value="1"/>
</dbReference>
<dbReference type="InterPro" id="IPR050341">
    <property type="entry name" value="PP1_catalytic_subunit"/>
</dbReference>